<reference evidence="2 3" key="1">
    <citation type="submission" date="2024-04" db="EMBL/GenBank/DDBJ databases">
        <authorList>
            <person name="Fracassetti M."/>
        </authorList>
    </citation>
    <scope>NUCLEOTIDE SEQUENCE [LARGE SCALE GENOMIC DNA]</scope>
</reference>
<organism evidence="2 3">
    <name type="scientific">Linum trigynum</name>
    <dbReference type="NCBI Taxonomy" id="586398"/>
    <lineage>
        <taxon>Eukaryota</taxon>
        <taxon>Viridiplantae</taxon>
        <taxon>Streptophyta</taxon>
        <taxon>Embryophyta</taxon>
        <taxon>Tracheophyta</taxon>
        <taxon>Spermatophyta</taxon>
        <taxon>Magnoliopsida</taxon>
        <taxon>eudicotyledons</taxon>
        <taxon>Gunneridae</taxon>
        <taxon>Pentapetalae</taxon>
        <taxon>rosids</taxon>
        <taxon>fabids</taxon>
        <taxon>Malpighiales</taxon>
        <taxon>Linaceae</taxon>
        <taxon>Linum</taxon>
    </lineage>
</organism>
<feature type="region of interest" description="Disordered" evidence="1">
    <location>
        <begin position="18"/>
        <end position="47"/>
    </location>
</feature>
<dbReference type="Proteomes" id="UP001497516">
    <property type="component" value="Chromosome 7"/>
</dbReference>
<accession>A0AAV2FXJ4</accession>
<sequence length="84" mass="9390">MAIVLDCLSAAVEHPRKEVRSQLPSDEVQAVGTDGGWRQTNGGGPVHRQWKREADERMDHHAVRPRLLRLMPNGGRDTDEPAAR</sequence>
<proteinExistence type="predicted"/>
<evidence type="ECO:0000256" key="1">
    <source>
        <dbReference type="SAM" id="MobiDB-lite"/>
    </source>
</evidence>
<dbReference type="AlphaFoldDB" id="A0AAV2FXJ4"/>
<evidence type="ECO:0000313" key="3">
    <source>
        <dbReference type="Proteomes" id="UP001497516"/>
    </source>
</evidence>
<gene>
    <name evidence="2" type="ORF">LTRI10_LOCUS43050</name>
</gene>
<dbReference type="EMBL" id="OZ034820">
    <property type="protein sequence ID" value="CAL1403091.1"/>
    <property type="molecule type" value="Genomic_DNA"/>
</dbReference>
<keyword evidence="3" id="KW-1185">Reference proteome</keyword>
<evidence type="ECO:0000313" key="2">
    <source>
        <dbReference type="EMBL" id="CAL1403091.1"/>
    </source>
</evidence>
<name>A0AAV2FXJ4_9ROSI</name>
<protein>
    <submittedName>
        <fullName evidence="2">Uncharacterized protein</fullName>
    </submittedName>
</protein>